<evidence type="ECO:0000313" key="4">
    <source>
        <dbReference type="EMBL" id="GEU59616.1"/>
    </source>
</evidence>
<evidence type="ECO:0000256" key="2">
    <source>
        <dbReference type="SAM" id="MobiDB-lite"/>
    </source>
</evidence>
<dbReference type="PANTHER" id="PTHR33064">
    <property type="entry name" value="POL PROTEIN"/>
    <property type="match status" value="1"/>
</dbReference>
<keyword evidence="1" id="KW-0862">Zinc</keyword>
<evidence type="ECO:0000259" key="3">
    <source>
        <dbReference type="PROSITE" id="PS50158"/>
    </source>
</evidence>
<dbReference type="SUPFAM" id="SSF57756">
    <property type="entry name" value="Retrovirus zinc finger-like domains"/>
    <property type="match status" value="1"/>
</dbReference>
<gene>
    <name evidence="4" type="ORF">Tci_031594</name>
</gene>
<dbReference type="EMBL" id="BKCJ010004201">
    <property type="protein sequence ID" value="GEU59616.1"/>
    <property type="molecule type" value="Genomic_DNA"/>
</dbReference>
<dbReference type="Gene3D" id="4.10.60.10">
    <property type="entry name" value="Zinc finger, CCHC-type"/>
    <property type="match status" value="1"/>
</dbReference>
<dbReference type="SMART" id="SM00343">
    <property type="entry name" value="ZnF_C2HC"/>
    <property type="match status" value="1"/>
</dbReference>
<protein>
    <submittedName>
        <fullName evidence="4">TPA: orf y</fullName>
    </submittedName>
</protein>
<dbReference type="InterPro" id="IPR043128">
    <property type="entry name" value="Rev_trsase/Diguanyl_cyclase"/>
</dbReference>
<accession>A0A6L2LCX1</accession>
<keyword evidence="1" id="KW-0479">Metal-binding</keyword>
<sequence length="1154" mass="132197">MSWNLKPLEQISVRVPSRVAVNERLNRSVCLRFERYRQAPQPPRYSVDQHDREVIGNDNLDEDEEHFVGICLQTPQIEHTPYDQLVGEKNSQMMKLPQERPDYQFGYPQGKGKPFSGGYGEYYNSQLTLPPAWTESGVLLVLPADPGLWSEVISRWESITINRFNNQTWSDNKAKLAFVENLLGESEKLMWQQWRTMFLEAYFALEAIADEPQNITSQVRQLILLEDPYHGSTDEQDSAYRDLDRITCEETKNLWSFLEDFRQLATKSGRLYFPSTTEKLFDKLPPSLSKKIEESFRAKYPGLNSGVLHAIKFTHTFVSEMCKDAALAKELRDLYLCSAIPIPGYYKNNRKKYGMRKSRRKPHNSHVKPFKRKYKDDRGRVKKCKCFVCGKEGHFAKDCKNFDDISVYSISKGEGDTHQNISVMVENTPVEEIAFIAIEENDRSSQIARPFMEAEIYHFGSTTTCPKVRKITNQLYNVKVEFDIPDCSAFGTTAIIDTGASACCINKKVVPKEALEPLTDDVFFNGLNSRHNGIKMLIGANFLRSMKGGIRIEGDEITIYKKVTKIKTSNQTETAKIAKLEVNEEEFLEINESIYFNQEGSKAFLEQFKPIIERLKHQGYIGEEPLKHWKKNGELCKLDIINPDITIEDRPLKHVTPAMEDSFKRHVDSLLKIGAIRPSKSQHRTMAMIVNSGTTIDPVTGKEVKGKERMVFNYKSLNDNTYKDQYSLPGINTIIKRIGGAKIFSKFDLKSGFHQVAMDEESIPWTAFLVAGGLYEWLVMPFGLKNAPAEHSKHLERMLKICEDNGLVLSPTKMKIAVSTMDFLGAVIGDGIIKLQPHIIKKIVNFNKEELKTKKGLRSFLGILNYARTHIPKLGILLRPLYEKINAHGDKRMKPSDYDLVRKIKEQVQNLPDLEIPPENAYIILETDGYAIIGTGVKINIEHIEGKHNTLADSLSKLVNLCFAECTGEMKELAATTLYSVEEVLQSPNAFKKNIKITCKEVMKISNHFQESLQKLSSHIKNQEHYTDATSLKPTKPQSEWINLMHGEQSLKTLNCQQQKKQLKPYGTYKQSYNTKPKYALDNQPKTTTGQIKEKMFEFKTRKPKESSSNWKPWHRDWDATTSNFLEDNASNDDNKCRYNRKGFLEDDDARSDD</sequence>
<dbReference type="InterPro" id="IPR001878">
    <property type="entry name" value="Znf_CCHC"/>
</dbReference>
<comment type="caution">
    <text evidence="4">The sequence shown here is derived from an EMBL/GenBank/DDBJ whole genome shotgun (WGS) entry which is preliminary data.</text>
</comment>
<dbReference type="GO" id="GO:0008270">
    <property type="term" value="F:zinc ion binding"/>
    <property type="evidence" value="ECO:0007669"/>
    <property type="project" value="UniProtKB-KW"/>
</dbReference>
<reference evidence="4" key="1">
    <citation type="journal article" date="2019" name="Sci. Rep.">
        <title>Draft genome of Tanacetum cinerariifolium, the natural source of mosquito coil.</title>
        <authorList>
            <person name="Yamashiro T."/>
            <person name="Shiraishi A."/>
            <person name="Satake H."/>
            <person name="Nakayama K."/>
        </authorList>
    </citation>
    <scope>NUCLEOTIDE SEQUENCE</scope>
</reference>
<proteinExistence type="predicted"/>
<dbReference type="SUPFAM" id="SSF56672">
    <property type="entry name" value="DNA/RNA polymerases"/>
    <property type="match status" value="1"/>
</dbReference>
<keyword evidence="1" id="KW-0863">Zinc-finger</keyword>
<feature type="region of interest" description="Disordered" evidence="2">
    <location>
        <begin position="353"/>
        <end position="372"/>
    </location>
</feature>
<dbReference type="Pfam" id="PF22909">
    <property type="entry name" value="Caulimovir_coat_dom"/>
    <property type="match status" value="1"/>
</dbReference>
<dbReference type="CDD" id="cd01647">
    <property type="entry name" value="RT_LTR"/>
    <property type="match status" value="1"/>
</dbReference>
<dbReference type="InterPro" id="IPR000477">
    <property type="entry name" value="RT_dom"/>
</dbReference>
<dbReference type="PROSITE" id="PS50158">
    <property type="entry name" value="ZF_CCHC"/>
    <property type="match status" value="1"/>
</dbReference>
<organism evidence="4">
    <name type="scientific">Tanacetum cinerariifolium</name>
    <name type="common">Dalmatian daisy</name>
    <name type="synonym">Chrysanthemum cinerariifolium</name>
    <dbReference type="NCBI Taxonomy" id="118510"/>
    <lineage>
        <taxon>Eukaryota</taxon>
        <taxon>Viridiplantae</taxon>
        <taxon>Streptophyta</taxon>
        <taxon>Embryophyta</taxon>
        <taxon>Tracheophyta</taxon>
        <taxon>Spermatophyta</taxon>
        <taxon>Magnoliopsida</taxon>
        <taxon>eudicotyledons</taxon>
        <taxon>Gunneridae</taxon>
        <taxon>Pentapetalae</taxon>
        <taxon>asterids</taxon>
        <taxon>campanulids</taxon>
        <taxon>Asterales</taxon>
        <taxon>Asteraceae</taxon>
        <taxon>Asteroideae</taxon>
        <taxon>Anthemideae</taxon>
        <taxon>Anthemidinae</taxon>
        <taxon>Tanacetum</taxon>
    </lineage>
</organism>
<dbReference type="PANTHER" id="PTHR33064:SF37">
    <property type="entry name" value="RIBONUCLEASE H"/>
    <property type="match status" value="1"/>
</dbReference>
<dbReference type="InterPro" id="IPR036875">
    <property type="entry name" value="Znf_CCHC_sf"/>
</dbReference>
<dbReference type="Gene3D" id="3.10.10.10">
    <property type="entry name" value="HIV Type 1 Reverse Transcriptase, subunit A, domain 1"/>
    <property type="match status" value="1"/>
</dbReference>
<dbReference type="Pfam" id="PF00078">
    <property type="entry name" value="RVT_1"/>
    <property type="match status" value="1"/>
</dbReference>
<feature type="region of interest" description="Disordered" evidence="2">
    <location>
        <begin position="1124"/>
        <end position="1154"/>
    </location>
</feature>
<evidence type="ECO:0000256" key="1">
    <source>
        <dbReference type="PROSITE-ProRule" id="PRU00047"/>
    </source>
</evidence>
<name>A0A6L2LCX1_TANCI</name>
<dbReference type="InterPro" id="IPR043502">
    <property type="entry name" value="DNA/RNA_pol_sf"/>
</dbReference>
<dbReference type="Gene3D" id="3.30.70.270">
    <property type="match status" value="3"/>
</dbReference>
<dbReference type="AlphaFoldDB" id="A0A6L2LCX1"/>
<dbReference type="InterPro" id="IPR051320">
    <property type="entry name" value="Viral_Replic_Matur_Polypro"/>
</dbReference>
<dbReference type="GO" id="GO:0003676">
    <property type="term" value="F:nucleic acid binding"/>
    <property type="evidence" value="ECO:0007669"/>
    <property type="project" value="InterPro"/>
</dbReference>
<dbReference type="Pfam" id="PF00098">
    <property type="entry name" value="zf-CCHC"/>
    <property type="match status" value="1"/>
</dbReference>
<feature type="domain" description="CCHC-type" evidence="3">
    <location>
        <begin position="385"/>
        <end position="401"/>
    </location>
</feature>